<evidence type="ECO:0000256" key="4">
    <source>
        <dbReference type="PIRSR" id="PIRSR036492-1"/>
    </source>
</evidence>
<dbReference type="InterPro" id="IPR050740">
    <property type="entry name" value="Aldehyde_DH_Superfamily"/>
</dbReference>
<dbReference type="InterPro" id="IPR012394">
    <property type="entry name" value="Aldehyde_DH_NAD(P)"/>
</dbReference>
<keyword evidence="2 3" id="KW-0560">Oxidoreductase</keyword>
<dbReference type="InterPro" id="IPR016162">
    <property type="entry name" value="Ald_DH_N"/>
</dbReference>
<dbReference type="GO" id="GO:0004777">
    <property type="term" value="F:succinate-semialdehyde dehydrogenase (NAD+) activity"/>
    <property type="evidence" value="ECO:0007669"/>
    <property type="project" value="TreeGrafter"/>
</dbReference>
<dbReference type="PANTHER" id="PTHR43353">
    <property type="entry name" value="SUCCINATE-SEMIALDEHYDE DEHYDROGENASE, MITOCHONDRIAL"/>
    <property type="match status" value="1"/>
</dbReference>
<gene>
    <name evidence="8" type="ORF">OSH00_14900</name>
</gene>
<keyword evidence="9" id="KW-1185">Reference proteome</keyword>
<dbReference type="GO" id="GO:0005829">
    <property type="term" value="C:cytosol"/>
    <property type="evidence" value="ECO:0007669"/>
    <property type="project" value="TreeGrafter"/>
</dbReference>
<dbReference type="SUPFAM" id="SSF53720">
    <property type="entry name" value="ALDH-like"/>
    <property type="match status" value="1"/>
</dbReference>
<evidence type="ECO:0000256" key="2">
    <source>
        <dbReference type="ARBA" id="ARBA00023002"/>
    </source>
</evidence>
<dbReference type="EMBL" id="JAPKMY010000008">
    <property type="protein sequence ID" value="MCX5469016.1"/>
    <property type="molecule type" value="Genomic_DNA"/>
</dbReference>
<organism evidence="8 9">
    <name type="scientific">Acinetobacter nematophilus</name>
    <dbReference type="NCBI Taxonomy" id="2994642"/>
    <lineage>
        <taxon>Bacteria</taxon>
        <taxon>Pseudomonadati</taxon>
        <taxon>Pseudomonadota</taxon>
        <taxon>Gammaproteobacteria</taxon>
        <taxon>Moraxellales</taxon>
        <taxon>Moraxellaceae</taxon>
        <taxon>Acinetobacter</taxon>
    </lineage>
</organism>
<comment type="caution">
    <text evidence="8">The sequence shown here is derived from an EMBL/GenBank/DDBJ whole genome shotgun (WGS) entry which is preliminary data.</text>
</comment>
<feature type="active site" evidence="4">
    <location>
        <position position="290"/>
    </location>
</feature>
<dbReference type="Proteomes" id="UP001146019">
    <property type="component" value="Unassembled WGS sequence"/>
</dbReference>
<dbReference type="Gene3D" id="3.40.605.10">
    <property type="entry name" value="Aldehyde Dehydrogenase, Chain A, domain 1"/>
    <property type="match status" value="1"/>
</dbReference>
<dbReference type="FunFam" id="3.40.605.10:FF:000005">
    <property type="entry name" value="Succinate-semialdehyde dehydrogenase I"/>
    <property type="match status" value="1"/>
</dbReference>
<dbReference type="InterPro" id="IPR010102">
    <property type="entry name" value="Succ_semiAld_DH"/>
</dbReference>
<reference evidence="8" key="1">
    <citation type="submission" date="2022-11" db="EMBL/GenBank/DDBJ databases">
        <title>Biodiversity and phylogenetic relationships of bacteria.</title>
        <authorList>
            <person name="Machado R.A.R."/>
            <person name="Bhat A."/>
            <person name="Loulou A."/>
            <person name="Kallel S."/>
        </authorList>
    </citation>
    <scope>NUCLEOTIDE SEQUENCE</scope>
    <source>
        <strain evidence="8">A-IN1</strain>
    </source>
</reference>
<dbReference type="PROSITE" id="PS00070">
    <property type="entry name" value="ALDEHYDE_DEHYDR_CYS"/>
    <property type="match status" value="1"/>
</dbReference>
<evidence type="ECO:0000256" key="1">
    <source>
        <dbReference type="ARBA" id="ARBA00009986"/>
    </source>
</evidence>
<sequence>MTSLQGSQLFQQRGLVNGQWIDAQSHDTVPVTNPATGEEIGLIPNMGASEATHAVEVADQALRTWKALTAQQRADLMLAWHRLVLEHADELARIMTIEQGKPLAEALGEVKYAASFIQWFAEEGKRVYGDVIPTTNNQQRFIITKEPVGVVAAITPWNFPIAMITRKAAPALAAGCTIVIKPANETPYCALALAKLAEMAGIPAGVINVVTGKSQEIGSVFTSHEKVKKLTFTGSTPVGRLLMQQCSSTIKKLALELGGNAPLIVFDDADLDKAVQGAIFAKFRNAGQTCVCANRIYVHDKVYQAFTEKFVQEVKKFKIGNGLEENVQIGPLINEKAVVKAQQLIDDACKKGAQVACGGQQHSLGQTFFEPTVLTDVNQSMEIVQEEIFGPVAPVIRFNDEADVIAQANDTIFGLAAYVYSENISRIWRVAEQLEYGMVGMNATAISNEVVPFGGVKQSGVGREGSKYGLEEFMTIKYLCLGL</sequence>
<evidence type="ECO:0000313" key="8">
    <source>
        <dbReference type="EMBL" id="MCX5469016.1"/>
    </source>
</evidence>
<dbReference type="InterPro" id="IPR016163">
    <property type="entry name" value="Ald_DH_C"/>
</dbReference>
<evidence type="ECO:0000256" key="5">
    <source>
        <dbReference type="PROSITE-ProRule" id="PRU10007"/>
    </source>
</evidence>
<dbReference type="GO" id="GO:0006081">
    <property type="term" value="P:aldehyde metabolic process"/>
    <property type="evidence" value="ECO:0007669"/>
    <property type="project" value="InterPro"/>
</dbReference>
<dbReference type="GO" id="GO:0009450">
    <property type="term" value="P:gamma-aminobutyric acid catabolic process"/>
    <property type="evidence" value="ECO:0007669"/>
    <property type="project" value="InterPro"/>
</dbReference>
<dbReference type="AlphaFoldDB" id="A0A9X3DX90"/>
<proteinExistence type="inferred from homology"/>
<dbReference type="PIRSF" id="PIRSF036492">
    <property type="entry name" value="ALDH"/>
    <property type="match status" value="1"/>
</dbReference>
<protein>
    <recommendedName>
        <fullName evidence="3">Aldehyde dehydrogenase</fullName>
    </recommendedName>
</protein>
<evidence type="ECO:0000256" key="3">
    <source>
        <dbReference type="PIRNR" id="PIRNR036492"/>
    </source>
</evidence>
<dbReference type="InterPro" id="IPR029510">
    <property type="entry name" value="Ald_DH_CS_GLU"/>
</dbReference>
<evidence type="ECO:0000259" key="7">
    <source>
        <dbReference type="Pfam" id="PF00171"/>
    </source>
</evidence>
<dbReference type="InterPro" id="IPR016161">
    <property type="entry name" value="Ald_DH/histidinol_DH"/>
</dbReference>
<dbReference type="RefSeq" id="WP_266131090.1">
    <property type="nucleotide sequence ID" value="NZ_JAPKMY010000008.1"/>
</dbReference>
<dbReference type="Pfam" id="PF00171">
    <property type="entry name" value="Aldedh"/>
    <property type="match status" value="1"/>
</dbReference>
<feature type="domain" description="Aldehyde dehydrogenase" evidence="7">
    <location>
        <begin position="20"/>
        <end position="478"/>
    </location>
</feature>
<dbReference type="CDD" id="cd07103">
    <property type="entry name" value="ALDH_F5_SSADH_GabD"/>
    <property type="match status" value="1"/>
</dbReference>
<dbReference type="NCBIfam" id="TIGR01780">
    <property type="entry name" value="SSADH"/>
    <property type="match status" value="1"/>
</dbReference>
<dbReference type="InterPro" id="IPR015590">
    <property type="entry name" value="Aldehyde_DH_dom"/>
</dbReference>
<accession>A0A9X3DX90</accession>
<dbReference type="InterPro" id="IPR016160">
    <property type="entry name" value="Ald_DH_CS_CYS"/>
</dbReference>
<dbReference type="FunFam" id="3.40.309.10:FF:000004">
    <property type="entry name" value="Succinate-semialdehyde dehydrogenase I"/>
    <property type="match status" value="1"/>
</dbReference>
<name>A0A9X3DX90_9GAMM</name>
<dbReference type="PROSITE" id="PS00687">
    <property type="entry name" value="ALDEHYDE_DEHYDR_GLU"/>
    <property type="match status" value="1"/>
</dbReference>
<feature type="active site" evidence="4 5">
    <location>
        <position position="256"/>
    </location>
</feature>
<comment type="similarity">
    <text evidence="1 3 6">Belongs to the aldehyde dehydrogenase family.</text>
</comment>
<evidence type="ECO:0000313" key="9">
    <source>
        <dbReference type="Proteomes" id="UP001146019"/>
    </source>
</evidence>
<evidence type="ECO:0000256" key="6">
    <source>
        <dbReference type="RuleBase" id="RU003345"/>
    </source>
</evidence>
<dbReference type="Gene3D" id="3.40.309.10">
    <property type="entry name" value="Aldehyde Dehydrogenase, Chain A, domain 2"/>
    <property type="match status" value="1"/>
</dbReference>
<dbReference type="PANTHER" id="PTHR43353:SF5">
    <property type="entry name" value="SUCCINATE-SEMIALDEHYDE DEHYDROGENASE, MITOCHONDRIAL"/>
    <property type="match status" value="1"/>
</dbReference>